<evidence type="ECO:0000256" key="1">
    <source>
        <dbReference type="ARBA" id="ARBA00004781"/>
    </source>
</evidence>
<gene>
    <name evidence="8" type="primary">rfbD</name>
    <name evidence="8" type="ORF">K3181_01070</name>
</gene>
<accession>A0ABS7JQU9</accession>
<comment type="pathway">
    <text evidence="1 6">Carbohydrate biosynthesis; dTDP-L-rhamnose biosynthesis.</text>
</comment>
<dbReference type="CDD" id="cd05254">
    <property type="entry name" value="dTDP_HR_like_SDR_e"/>
    <property type="match status" value="1"/>
</dbReference>
<keyword evidence="6 8" id="KW-0560">Oxidoreductase</keyword>
<proteinExistence type="inferred from homology"/>
<dbReference type="RefSeq" id="WP_221599997.1">
    <property type="nucleotide sequence ID" value="NZ_JAIGNU010000001.1"/>
</dbReference>
<comment type="caution">
    <text evidence="8">The sequence shown here is derived from an EMBL/GenBank/DDBJ whole genome shotgun (WGS) entry which is preliminary data.</text>
</comment>
<dbReference type="InterPro" id="IPR005913">
    <property type="entry name" value="dTDP_dehydrorham_reduct"/>
</dbReference>
<evidence type="ECO:0000256" key="5">
    <source>
        <dbReference type="ARBA" id="ARBA00048200"/>
    </source>
</evidence>
<protein>
    <recommendedName>
        <fullName evidence="4 6">dTDP-4-dehydrorhamnose reductase</fullName>
        <ecNumber evidence="3 6">1.1.1.133</ecNumber>
    </recommendedName>
</protein>
<dbReference type="SUPFAM" id="SSF51735">
    <property type="entry name" value="NAD(P)-binding Rossmann-fold domains"/>
    <property type="match status" value="1"/>
</dbReference>
<name>A0ABS7JQU9_9SPHN</name>
<dbReference type="EMBL" id="JAIGNU010000001">
    <property type="protein sequence ID" value="MBX7500030.1"/>
    <property type="molecule type" value="Genomic_DNA"/>
</dbReference>
<comment type="function">
    <text evidence="6">Catalyzes the reduction of dTDP-6-deoxy-L-lyxo-4-hexulose to yield dTDP-L-rhamnose.</text>
</comment>
<comment type="catalytic activity">
    <reaction evidence="5 6">
        <text>dTDP-beta-L-rhamnose + NADP(+) = dTDP-4-dehydro-beta-L-rhamnose + NADPH + H(+)</text>
        <dbReference type="Rhea" id="RHEA:21796"/>
        <dbReference type="ChEBI" id="CHEBI:15378"/>
        <dbReference type="ChEBI" id="CHEBI:57510"/>
        <dbReference type="ChEBI" id="CHEBI:57783"/>
        <dbReference type="ChEBI" id="CHEBI:58349"/>
        <dbReference type="ChEBI" id="CHEBI:62830"/>
        <dbReference type="EC" id="1.1.1.133"/>
    </reaction>
</comment>
<evidence type="ECO:0000256" key="3">
    <source>
        <dbReference type="ARBA" id="ARBA00012929"/>
    </source>
</evidence>
<dbReference type="Pfam" id="PF04321">
    <property type="entry name" value="RmlD_sub_bind"/>
    <property type="match status" value="1"/>
</dbReference>
<comment type="similarity">
    <text evidence="2 6">Belongs to the dTDP-4-dehydrorhamnose reductase family.</text>
</comment>
<evidence type="ECO:0000256" key="4">
    <source>
        <dbReference type="ARBA" id="ARBA00017099"/>
    </source>
</evidence>
<dbReference type="NCBIfam" id="TIGR01214">
    <property type="entry name" value="rmlD"/>
    <property type="match status" value="1"/>
</dbReference>
<dbReference type="EC" id="1.1.1.133" evidence="3 6"/>
<dbReference type="GO" id="GO:0008831">
    <property type="term" value="F:dTDP-4-dehydrorhamnose reductase activity"/>
    <property type="evidence" value="ECO:0007669"/>
    <property type="project" value="UniProtKB-EC"/>
</dbReference>
<organism evidence="8 9">
    <name type="scientific">Qipengyuania mesophila</name>
    <dbReference type="NCBI Taxonomy" id="2867246"/>
    <lineage>
        <taxon>Bacteria</taxon>
        <taxon>Pseudomonadati</taxon>
        <taxon>Pseudomonadota</taxon>
        <taxon>Alphaproteobacteria</taxon>
        <taxon>Sphingomonadales</taxon>
        <taxon>Erythrobacteraceae</taxon>
        <taxon>Qipengyuania</taxon>
    </lineage>
</organism>
<dbReference type="Gene3D" id="3.40.50.720">
    <property type="entry name" value="NAD(P)-binding Rossmann-like Domain"/>
    <property type="match status" value="1"/>
</dbReference>
<evidence type="ECO:0000259" key="7">
    <source>
        <dbReference type="Pfam" id="PF04321"/>
    </source>
</evidence>
<keyword evidence="6" id="KW-0521">NADP</keyword>
<dbReference type="PANTHER" id="PTHR10491">
    <property type="entry name" value="DTDP-4-DEHYDRORHAMNOSE REDUCTASE"/>
    <property type="match status" value="1"/>
</dbReference>
<dbReference type="Gene3D" id="3.90.25.10">
    <property type="entry name" value="UDP-galactose 4-epimerase, domain 1"/>
    <property type="match status" value="1"/>
</dbReference>
<reference evidence="8 9" key="1">
    <citation type="submission" date="2021-08" db="EMBL/GenBank/DDBJ databases">
        <title>Comparative Genomics Analysis of the Genus Qipengyuania Reveals Extensive Genetic Diversity and Metabolic Versatility, Including the Description of Fifteen Novel Species.</title>
        <authorList>
            <person name="Liu Y."/>
        </authorList>
    </citation>
    <scope>NUCLEOTIDE SEQUENCE [LARGE SCALE GENOMIC DNA]</scope>
    <source>
        <strain evidence="8 9">YG27</strain>
    </source>
</reference>
<dbReference type="InterPro" id="IPR036291">
    <property type="entry name" value="NAD(P)-bd_dom_sf"/>
</dbReference>
<evidence type="ECO:0000313" key="9">
    <source>
        <dbReference type="Proteomes" id="UP000782554"/>
    </source>
</evidence>
<evidence type="ECO:0000256" key="2">
    <source>
        <dbReference type="ARBA" id="ARBA00010944"/>
    </source>
</evidence>
<sequence>MILVFGQTGQIARALQELAPEAQFLGRADADLSDPAACARVITDHRPKVVINAAAYTAVDRAEEEIELATIINGEAPGAMAEACARLSIPLVHISTDYVFDGTGDDRRKPSDPVAPVNSYGRTKELGERRIREAGAIHAILRTSWVFSPHGSNFVRTMVRLGGEREELRVVADQVGGPTPAKAIAEACLAMAGKLADNRDCSGTYHFAGEPDVSWADFAREIFRLSNMDVRVHDVATDEFPTPATRPANSRLDCSDTAALGIARPDWRISLKETLDLMEKS</sequence>
<keyword evidence="9" id="KW-1185">Reference proteome</keyword>
<dbReference type="InterPro" id="IPR029903">
    <property type="entry name" value="RmlD-like-bd"/>
</dbReference>
<evidence type="ECO:0000256" key="6">
    <source>
        <dbReference type="RuleBase" id="RU364082"/>
    </source>
</evidence>
<dbReference type="PANTHER" id="PTHR10491:SF4">
    <property type="entry name" value="METHIONINE ADENOSYLTRANSFERASE 2 SUBUNIT BETA"/>
    <property type="match status" value="1"/>
</dbReference>
<comment type="cofactor">
    <cofactor evidence="6">
        <name>Mg(2+)</name>
        <dbReference type="ChEBI" id="CHEBI:18420"/>
    </cofactor>
    <text evidence="6">Binds 1 Mg(2+) ion per monomer.</text>
</comment>
<dbReference type="Proteomes" id="UP000782554">
    <property type="component" value="Unassembled WGS sequence"/>
</dbReference>
<evidence type="ECO:0000313" key="8">
    <source>
        <dbReference type="EMBL" id="MBX7500030.1"/>
    </source>
</evidence>
<feature type="domain" description="RmlD-like substrate binding" evidence="7">
    <location>
        <begin position="2"/>
        <end position="277"/>
    </location>
</feature>